<dbReference type="STRING" id="316274.Haur_1634"/>
<accession>A9B5P4</accession>
<gene>
    <name evidence="2" type="ordered locus">Haur_1634</name>
</gene>
<dbReference type="PANTHER" id="PTHR23150:SF19">
    <property type="entry name" value="FORMYLGLYCINE-GENERATING ENZYME"/>
    <property type="match status" value="1"/>
</dbReference>
<evidence type="ECO:0000259" key="1">
    <source>
        <dbReference type="Pfam" id="PF03781"/>
    </source>
</evidence>
<proteinExistence type="predicted"/>
<dbReference type="AlphaFoldDB" id="A9B5P4"/>
<dbReference type="InParanoid" id="A9B5P4"/>
<protein>
    <recommendedName>
        <fullName evidence="1">Sulfatase-modifying factor enzyme-like domain-containing protein</fullName>
    </recommendedName>
</protein>
<organism evidence="2 3">
    <name type="scientific">Herpetosiphon aurantiacus (strain ATCC 23779 / DSM 785 / 114-95)</name>
    <dbReference type="NCBI Taxonomy" id="316274"/>
    <lineage>
        <taxon>Bacteria</taxon>
        <taxon>Bacillati</taxon>
        <taxon>Chloroflexota</taxon>
        <taxon>Chloroflexia</taxon>
        <taxon>Herpetosiphonales</taxon>
        <taxon>Herpetosiphonaceae</taxon>
        <taxon>Herpetosiphon</taxon>
    </lineage>
</organism>
<dbReference type="InterPro" id="IPR051043">
    <property type="entry name" value="Sulfatase_Mod_Factor_Kinase"/>
</dbReference>
<dbReference type="KEGG" id="hau:Haur_1634"/>
<dbReference type="InterPro" id="IPR016187">
    <property type="entry name" value="CTDL_fold"/>
</dbReference>
<dbReference type="eggNOG" id="COG1262">
    <property type="taxonomic scope" value="Bacteria"/>
</dbReference>
<dbReference type="InterPro" id="IPR042095">
    <property type="entry name" value="SUMF_sf"/>
</dbReference>
<dbReference type="BioCyc" id="HAUR316274:GHYA-1658-MONOMER"/>
<feature type="domain" description="Sulfatase-modifying factor enzyme-like" evidence="1">
    <location>
        <begin position="15"/>
        <end position="256"/>
    </location>
</feature>
<reference evidence="2 3" key="1">
    <citation type="journal article" date="2011" name="Stand. Genomic Sci.">
        <title>Complete genome sequence of the filamentous gliding predatory bacterium Herpetosiphon aurantiacus type strain (114-95(T)).</title>
        <authorList>
            <person name="Kiss H."/>
            <person name="Nett M."/>
            <person name="Domin N."/>
            <person name="Martin K."/>
            <person name="Maresca J.A."/>
            <person name="Copeland A."/>
            <person name="Lapidus A."/>
            <person name="Lucas S."/>
            <person name="Berry K.W."/>
            <person name="Glavina Del Rio T."/>
            <person name="Dalin E."/>
            <person name="Tice H."/>
            <person name="Pitluck S."/>
            <person name="Richardson P."/>
            <person name="Bruce D."/>
            <person name="Goodwin L."/>
            <person name="Han C."/>
            <person name="Detter J.C."/>
            <person name="Schmutz J."/>
            <person name="Brettin T."/>
            <person name="Land M."/>
            <person name="Hauser L."/>
            <person name="Kyrpides N.C."/>
            <person name="Ivanova N."/>
            <person name="Goker M."/>
            <person name="Woyke T."/>
            <person name="Klenk H.P."/>
            <person name="Bryant D.A."/>
        </authorList>
    </citation>
    <scope>NUCLEOTIDE SEQUENCE [LARGE SCALE GENOMIC DNA]</scope>
    <source>
        <strain evidence="3">ATCC 23779 / DSM 785 / 114-95</strain>
    </source>
</reference>
<dbReference type="HOGENOM" id="CLU_012431_0_1_0"/>
<evidence type="ECO:0000313" key="3">
    <source>
        <dbReference type="Proteomes" id="UP000000787"/>
    </source>
</evidence>
<evidence type="ECO:0000313" key="2">
    <source>
        <dbReference type="EMBL" id="ABX04277.1"/>
    </source>
</evidence>
<dbReference type="EMBL" id="CP000875">
    <property type="protein sequence ID" value="ABX04277.1"/>
    <property type="molecule type" value="Genomic_DNA"/>
</dbReference>
<dbReference type="Pfam" id="PF03781">
    <property type="entry name" value="FGE-sulfatase"/>
    <property type="match status" value="1"/>
</dbReference>
<dbReference type="PANTHER" id="PTHR23150">
    <property type="entry name" value="SULFATASE MODIFYING FACTOR 1, 2"/>
    <property type="match status" value="1"/>
</dbReference>
<sequence>MKEAQLKQIRDLLPKFCPIPRGIVLMGTPNEQLSDLAKRFGGTRESYAEEAPQHPVEIAAFAMAQVPVTNALYAEWIKHSGQRAPIVWHGSQPPAELADYPVVDVTWDEAVACCDWLSSEVNLALRLPSEAEWERAARGDDTRIYPWGDQADSTMMNIKESMRGGLAPVGSYPQAASPFGVYDLAGNIWEWTSSLQKSYPYNADDGREARQPAPEADRRRIMRGGCWGNPGHFARNTCRFRLHPERSTHLLGFRLAYSLLESD</sequence>
<name>A9B5P4_HERA2</name>
<dbReference type="InterPro" id="IPR005532">
    <property type="entry name" value="SUMF_dom"/>
</dbReference>
<dbReference type="GO" id="GO:0120147">
    <property type="term" value="F:formylglycine-generating oxidase activity"/>
    <property type="evidence" value="ECO:0007669"/>
    <property type="project" value="TreeGrafter"/>
</dbReference>
<keyword evidence="3" id="KW-1185">Reference proteome</keyword>
<dbReference type="Proteomes" id="UP000000787">
    <property type="component" value="Chromosome"/>
</dbReference>
<dbReference type="SUPFAM" id="SSF56436">
    <property type="entry name" value="C-type lectin-like"/>
    <property type="match status" value="1"/>
</dbReference>
<dbReference type="Gene3D" id="3.90.1580.10">
    <property type="entry name" value="paralog of FGE (formylglycine-generating enzyme)"/>
    <property type="match status" value="1"/>
</dbReference>